<dbReference type="AlphaFoldDB" id="A0A9D2FIU3"/>
<keyword evidence="2" id="KW-1003">Cell membrane</keyword>
<dbReference type="EMBL" id="DXBF01000012">
    <property type="protein sequence ID" value="HIZ61455.1"/>
    <property type="molecule type" value="Genomic_DNA"/>
</dbReference>
<dbReference type="GO" id="GO:0005886">
    <property type="term" value="C:plasma membrane"/>
    <property type="evidence" value="ECO:0007669"/>
    <property type="project" value="UniProtKB-SubCell"/>
</dbReference>
<dbReference type="Proteomes" id="UP000824105">
    <property type="component" value="Unassembled WGS sequence"/>
</dbReference>
<evidence type="ECO:0000313" key="9">
    <source>
        <dbReference type="EMBL" id="HIZ61455.1"/>
    </source>
</evidence>
<feature type="transmembrane region" description="Helical" evidence="7">
    <location>
        <begin position="501"/>
        <end position="520"/>
    </location>
</feature>
<reference evidence="9" key="1">
    <citation type="journal article" date="2021" name="PeerJ">
        <title>Extensive microbial diversity within the chicken gut microbiome revealed by metagenomics and culture.</title>
        <authorList>
            <person name="Gilroy R."/>
            <person name="Ravi A."/>
            <person name="Getino M."/>
            <person name="Pursley I."/>
            <person name="Horton D.L."/>
            <person name="Alikhan N.F."/>
            <person name="Baker D."/>
            <person name="Gharbi K."/>
            <person name="Hall N."/>
            <person name="Watson M."/>
            <person name="Adriaenssens E.M."/>
            <person name="Foster-Nyarko E."/>
            <person name="Jarju S."/>
            <person name="Secka A."/>
            <person name="Antonio M."/>
            <person name="Oren A."/>
            <person name="Chaudhuri R.R."/>
            <person name="La Ragione R."/>
            <person name="Hildebrand F."/>
            <person name="Pallen M.J."/>
        </authorList>
    </citation>
    <scope>NUCLEOTIDE SEQUENCE</scope>
    <source>
        <strain evidence="9">CHK188-11489</strain>
    </source>
</reference>
<dbReference type="InterPro" id="IPR003838">
    <property type="entry name" value="ABC3_permease_C"/>
</dbReference>
<proteinExistence type="inferred from homology"/>
<keyword evidence="3 7" id="KW-0812">Transmembrane</keyword>
<evidence type="ECO:0000313" key="10">
    <source>
        <dbReference type="Proteomes" id="UP000824105"/>
    </source>
</evidence>
<evidence type="ECO:0000259" key="8">
    <source>
        <dbReference type="Pfam" id="PF02687"/>
    </source>
</evidence>
<dbReference type="PANTHER" id="PTHR30572">
    <property type="entry name" value="MEMBRANE COMPONENT OF TRANSPORTER-RELATED"/>
    <property type="match status" value="1"/>
</dbReference>
<dbReference type="PANTHER" id="PTHR30572:SF4">
    <property type="entry name" value="ABC TRANSPORTER PERMEASE YTRF"/>
    <property type="match status" value="1"/>
</dbReference>
<dbReference type="Pfam" id="PF02687">
    <property type="entry name" value="FtsX"/>
    <property type="match status" value="1"/>
</dbReference>
<name>A0A9D2FIU3_9FIRM</name>
<evidence type="ECO:0000256" key="2">
    <source>
        <dbReference type="ARBA" id="ARBA00022475"/>
    </source>
</evidence>
<accession>A0A9D2FIU3</accession>
<evidence type="ECO:0000256" key="5">
    <source>
        <dbReference type="ARBA" id="ARBA00023136"/>
    </source>
</evidence>
<evidence type="ECO:0000256" key="7">
    <source>
        <dbReference type="SAM" id="Phobius"/>
    </source>
</evidence>
<evidence type="ECO:0000256" key="4">
    <source>
        <dbReference type="ARBA" id="ARBA00022989"/>
    </source>
</evidence>
<feature type="transmembrane region" description="Helical" evidence="7">
    <location>
        <begin position="22"/>
        <end position="45"/>
    </location>
</feature>
<dbReference type="GO" id="GO:0022857">
    <property type="term" value="F:transmembrane transporter activity"/>
    <property type="evidence" value="ECO:0007669"/>
    <property type="project" value="TreeGrafter"/>
</dbReference>
<feature type="domain" description="ABC3 transporter permease C-terminal" evidence="8">
    <location>
        <begin position="411"/>
        <end position="527"/>
    </location>
</feature>
<feature type="transmembrane region" description="Helical" evidence="7">
    <location>
        <begin position="65"/>
        <end position="86"/>
    </location>
</feature>
<evidence type="ECO:0000256" key="1">
    <source>
        <dbReference type="ARBA" id="ARBA00004651"/>
    </source>
</evidence>
<evidence type="ECO:0000256" key="3">
    <source>
        <dbReference type="ARBA" id="ARBA00022692"/>
    </source>
</evidence>
<dbReference type="InterPro" id="IPR050250">
    <property type="entry name" value="Macrolide_Exporter_MacB"/>
</dbReference>
<feature type="transmembrane region" description="Helical" evidence="7">
    <location>
        <begin position="459"/>
        <end position="481"/>
    </location>
</feature>
<keyword evidence="4 7" id="KW-1133">Transmembrane helix</keyword>
<evidence type="ECO:0000256" key="6">
    <source>
        <dbReference type="ARBA" id="ARBA00038076"/>
    </source>
</evidence>
<feature type="transmembrane region" description="Helical" evidence="7">
    <location>
        <begin position="179"/>
        <end position="203"/>
    </location>
</feature>
<comment type="similarity">
    <text evidence="6">Belongs to the ABC-4 integral membrane protein family.</text>
</comment>
<feature type="transmembrane region" description="Helical" evidence="7">
    <location>
        <begin position="400"/>
        <end position="424"/>
    </location>
</feature>
<comment type="caution">
    <text evidence="9">The sequence shown here is derived from an EMBL/GenBank/DDBJ whole genome shotgun (WGS) entry which is preliminary data.</text>
</comment>
<protein>
    <submittedName>
        <fullName evidence="9">ABC transporter permease</fullName>
    </submittedName>
</protein>
<organism evidence="9 10">
    <name type="scientific">Candidatus Gemmiger avistercoris</name>
    <dbReference type="NCBI Taxonomy" id="2838606"/>
    <lineage>
        <taxon>Bacteria</taxon>
        <taxon>Bacillati</taxon>
        <taxon>Bacillota</taxon>
        <taxon>Clostridia</taxon>
        <taxon>Eubacteriales</taxon>
        <taxon>Gemmiger</taxon>
    </lineage>
</organism>
<gene>
    <name evidence="9" type="ORF">H9724_01615</name>
</gene>
<feature type="transmembrane region" description="Helical" evidence="7">
    <location>
        <begin position="106"/>
        <end position="126"/>
    </location>
</feature>
<sequence length="535" mass="57953">MMKHYLDLAARSDRVHRRQSRMTRLCIVLAVFLVAVMFGLADMYLQGMVIETRRQTARFVRREALQWCVTAIPVGLGLSVLVVWALCAVMRHFSSVWFGSIPLFGISWLSLGAATVLGLLTVLLAAHTPARQAARVSPLEAVAGNPGQARPFRHAANTRRWPVEIALGVHHARAGKRSYLLMTGAFALCLTLFLGFCTLVPFMKNAFAPKAWTPDLSIVSETNTCSIDPALLDAVAAEPSVRRTFGRMFAYDLPLQTGGQARACTLISLEETQFGWAQEQLAEGSVEAASAGDQVLFVANTDARVAAGERLTLTVNGTEQAVTVGGILTDHPLARTAGTETLFCSEKTFTRLTGENGYTILDVQFRSSADESDVAAVEALFGGGVAFTGDLVRNRQQRGLYYAFSVLVYGFLSVIVAITMFHIMNTVRLGVAARTRQYGALRAIGMSGRQLTRMVAAEAVTYAAGGVLLGCALGLALHWFLYSSLVTRTFGVPWSVPWPELALIAGVILLTTALSVRGPVRRLRALPIVETLTVQ</sequence>
<comment type="subcellular location">
    <subcellularLocation>
        <location evidence="1">Cell membrane</location>
        <topology evidence="1">Multi-pass membrane protein</topology>
    </subcellularLocation>
</comment>
<keyword evidence="5 7" id="KW-0472">Membrane</keyword>
<reference evidence="9" key="2">
    <citation type="submission" date="2021-04" db="EMBL/GenBank/DDBJ databases">
        <authorList>
            <person name="Gilroy R."/>
        </authorList>
    </citation>
    <scope>NUCLEOTIDE SEQUENCE</scope>
    <source>
        <strain evidence="9">CHK188-11489</strain>
    </source>
</reference>